<keyword evidence="1" id="KW-0812">Transmembrane</keyword>
<name>A0A5N6Y3G1_9EURO</name>
<evidence type="ECO:0000313" key="2">
    <source>
        <dbReference type="EMBL" id="KAE8339992.1"/>
    </source>
</evidence>
<dbReference type="Proteomes" id="UP000325558">
    <property type="component" value="Unassembled WGS sequence"/>
</dbReference>
<sequence>MNMEGNLERLYMRVFFESTAIIYFPFVFTFSRMPFKPPANIHDGKRVNDLNVTALMTRHDRGRSPGGCMIHDILEDEVYG</sequence>
<dbReference type="AlphaFoldDB" id="A0A5N6Y3G1"/>
<dbReference type="EMBL" id="ML737152">
    <property type="protein sequence ID" value="KAE8339992.1"/>
    <property type="molecule type" value="Genomic_DNA"/>
</dbReference>
<gene>
    <name evidence="2" type="ORF">BDV24DRAFT_134856</name>
</gene>
<keyword evidence="1" id="KW-1133">Transmembrane helix</keyword>
<keyword evidence="1" id="KW-0472">Membrane</keyword>
<proteinExistence type="predicted"/>
<organism evidence="2">
    <name type="scientific">Aspergillus arachidicola</name>
    <dbReference type="NCBI Taxonomy" id="656916"/>
    <lineage>
        <taxon>Eukaryota</taxon>
        <taxon>Fungi</taxon>
        <taxon>Dikarya</taxon>
        <taxon>Ascomycota</taxon>
        <taxon>Pezizomycotina</taxon>
        <taxon>Eurotiomycetes</taxon>
        <taxon>Eurotiomycetidae</taxon>
        <taxon>Eurotiales</taxon>
        <taxon>Aspergillaceae</taxon>
        <taxon>Aspergillus</taxon>
        <taxon>Aspergillus subgen. Circumdati</taxon>
    </lineage>
</organism>
<accession>A0A5N6Y3G1</accession>
<evidence type="ECO:0000256" key="1">
    <source>
        <dbReference type="SAM" id="Phobius"/>
    </source>
</evidence>
<feature type="transmembrane region" description="Helical" evidence="1">
    <location>
        <begin position="12"/>
        <end position="30"/>
    </location>
</feature>
<protein>
    <submittedName>
        <fullName evidence="2">Uncharacterized protein</fullName>
    </submittedName>
</protein>
<reference evidence="2" key="1">
    <citation type="submission" date="2019-04" db="EMBL/GenBank/DDBJ databases">
        <title>Friends and foes A comparative genomics study of 23 Aspergillus species from section Flavi.</title>
        <authorList>
            <consortium name="DOE Joint Genome Institute"/>
            <person name="Kjaerbolling I."/>
            <person name="Vesth T."/>
            <person name="Frisvad J.C."/>
            <person name="Nybo J.L."/>
            <person name="Theobald S."/>
            <person name="Kildgaard S."/>
            <person name="Isbrandt T."/>
            <person name="Kuo A."/>
            <person name="Sato A."/>
            <person name="Lyhne E.K."/>
            <person name="Kogle M.E."/>
            <person name="Wiebenga A."/>
            <person name="Kun R.S."/>
            <person name="Lubbers R.J."/>
            <person name="Makela M.R."/>
            <person name="Barry K."/>
            <person name="Chovatia M."/>
            <person name="Clum A."/>
            <person name="Daum C."/>
            <person name="Haridas S."/>
            <person name="He G."/>
            <person name="LaButti K."/>
            <person name="Lipzen A."/>
            <person name="Mondo S."/>
            <person name="Riley R."/>
            <person name="Salamov A."/>
            <person name="Simmons B.A."/>
            <person name="Magnuson J.K."/>
            <person name="Henrissat B."/>
            <person name="Mortensen U.H."/>
            <person name="Larsen T.O."/>
            <person name="Devries R.P."/>
            <person name="Grigoriev I.V."/>
            <person name="Machida M."/>
            <person name="Baker S.E."/>
            <person name="Andersen M.R."/>
        </authorList>
    </citation>
    <scope>NUCLEOTIDE SEQUENCE</scope>
    <source>
        <strain evidence="2">CBS 117612</strain>
    </source>
</reference>